<dbReference type="InterPro" id="IPR046521">
    <property type="entry name" value="DUF6698"/>
</dbReference>
<proteinExistence type="predicted"/>
<dbReference type="Proteomes" id="UP000308197">
    <property type="component" value="Unassembled WGS sequence"/>
</dbReference>
<sequence>MHRHLNGSKPFGGTKLINKATLAPVATPPATRNSPRPGQASKLRKSQAPASEDRDAPEEGRAGGLGQQSRSGKRKRLVVESDEEDEDQDEGTHAQKPKEGAPRPSKTRRSSSPAGEQGFVVNRADLPFLIRKLDHLNINDKHEKRKASGVYDFYNKCLNMYRETGAFVNIEASYMRGSALAANDWTFDLAESFGPDEYAYLVSEIVQEQLPEVVACHEHFRKNPDDAIRVLNYIDKAGARGRTNDLGRLRDRILEYAGITGRENLAHLANRGNRGFKNHTLAQLLCPMKKLVEFDADPAVFCQKVLERADGYKFGSKRLPMFLYDEAKLSPGKTRSALFRSRIMTDAYKLIYQGPLAVHEVLGDSDGSSTQGQPSISDHYKIYEVTAERIVYVACLVRVLLSSMPRWKAQDNAWKGPEFVNTLSHIFCRPTNQQWASDLLAWWNKEIYGNNASADDDGSDCEADDLLEEEEEAEDREERDPASDSTLAQADGNGKIPDDGELEYSDPQQASDD</sequence>
<feature type="compositionally biased region" description="Basic and acidic residues" evidence="1">
    <location>
        <begin position="90"/>
        <end position="101"/>
    </location>
</feature>
<dbReference type="EMBL" id="ML211465">
    <property type="protein sequence ID" value="TFK82632.1"/>
    <property type="molecule type" value="Genomic_DNA"/>
</dbReference>
<protein>
    <submittedName>
        <fullName evidence="2">Uncharacterized protein</fullName>
    </submittedName>
</protein>
<evidence type="ECO:0000256" key="1">
    <source>
        <dbReference type="SAM" id="MobiDB-lite"/>
    </source>
</evidence>
<reference evidence="2 3" key="1">
    <citation type="journal article" date="2019" name="Nat. Ecol. Evol.">
        <title>Megaphylogeny resolves global patterns of mushroom evolution.</title>
        <authorList>
            <person name="Varga T."/>
            <person name="Krizsan K."/>
            <person name="Foldi C."/>
            <person name="Dima B."/>
            <person name="Sanchez-Garcia M."/>
            <person name="Sanchez-Ramirez S."/>
            <person name="Szollosi G.J."/>
            <person name="Szarkandi J.G."/>
            <person name="Papp V."/>
            <person name="Albert L."/>
            <person name="Andreopoulos W."/>
            <person name="Angelini C."/>
            <person name="Antonin V."/>
            <person name="Barry K.W."/>
            <person name="Bougher N.L."/>
            <person name="Buchanan P."/>
            <person name="Buyck B."/>
            <person name="Bense V."/>
            <person name="Catcheside P."/>
            <person name="Chovatia M."/>
            <person name="Cooper J."/>
            <person name="Damon W."/>
            <person name="Desjardin D."/>
            <person name="Finy P."/>
            <person name="Geml J."/>
            <person name="Haridas S."/>
            <person name="Hughes K."/>
            <person name="Justo A."/>
            <person name="Karasinski D."/>
            <person name="Kautmanova I."/>
            <person name="Kiss B."/>
            <person name="Kocsube S."/>
            <person name="Kotiranta H."/>
            <person name="LaButti K.M."/>
            <person name="Lechner B.E."/>
            <person name="Liimatainen K."/>
            <person name="Lipzen A."/>
            <person name="Lukacs Z."/>
            <person name="Mihaltcheva S."/>
            <person name="Morgado L.N."/>
            <person name="Niskanen T."/>
            <person name="Noordeloos M.E."/>
            <person name="Ohm R.A."/>
            <person name="Ortiz-Santana B."/>
            <person name="Ovrebo C."/>
            <person name="Racz N."/>
            <person name="Riley R."/>
            <person name="Savchenko A."/>
            <person name="Shiryaev A."/>
            <person name="Soop K."/>
            <person name="Spirin V."/>
            <person name="Szebenyi C."/>
            <person name="Tomsovsky M."/>
            <person name="Tulloss R.E."/>
            <person name="Uehling J."/>
            <person name="Grigoriev I.V."/>
            <person name="Vagvolgyi C."/>
            <person name="Papp T."/>
            <person name="Martin F.M."/>
            <person name="Miettinen O."/>
            <person name="Hibbett D.S."/>
            <person name="Nagy L.G."/>
        </authorList>
    </citation>
    <scope>NUCLEOTIDE SEQUENCE [LARGE SCALE GENOMIC DNA]</scope>
    <source>
        <strain evidence="2 3">HHB13444</strain>
    </source>
</reference>
<gene>
    <name evidence="2" type="ORF">K466DRAFT_655632</name>
</gene>
<feature type="compositionally biased region" description="Low complexity" evidence="1">
    <location>
        <begin position="20"/>
        <end position="31"/>
    </location>
</feature>
<dbReference type="AlphaFoldDB" id="A0A5C3P029"/>
<dbReference type="Pfam" id="PF20414">
    <property type="entry name" value="DUF6698"/>
    <property type="match status" value="1"/>
</dbReference>
<keyword evidence="3" id="KW-1185">Reference proteome</keyword>
<evidence type="ECO:0000313" key="2">
    <source>
        <dbReference type="EMBL" id="TFK82632.1"/>
    </source>
</evidence>
<feature type="compositionally biased region" description="Acidic residues" evidence="1">
    <location>
        <begin position="454"/>
        <end position="475"/>
    </location>
</feature>
<feature type="region of interest" description="Disordered" evidence="1">
    <location>
        <begin position="1"/>
        <end position="118"/>
    </location>
</feature>
<evidence type="ECO:0000313" key="3">
    <source>
        <dbReference type="Proteomes" id="UP000308197"/>
    </source>
</evidence>
<dbReference type="STRING" id="1314778.A0A5C3P029"/>
<dbReference type="InParanoid" id="A0A5C3P029"/>
<feature type="region of interest" description="Disordered" evidence="1">
    <location>
        <begin position="453"/>
        <end position="513"/>
    </location>
</feature>
<name>A0A5C3P029_9APHY</name>
<feature type="compositionally biased region" description="Acidic residues" evidence="1">
    <location>
        <begin position="80"/>
        <end position="89"/>
    </location>
</feature>
<organism evidence="2 3">
    <name type="scientific">Polyporus arcularius HHB13444</name>
    <dbReference type="NCBI Taxonomy" id="1314778"/>
    <lineage>
        <taxon>Eukaryota</taxon>
        <taxon>Fungi</taxon>
        <taxon>Dikarya</taxon>
        <taxon>Basidiomycota</taxon>
        <taxon>Agaricomycotina</taxon>
        <taxon>Agaricomycetes</taxon>
        <taxon>Polyporales</taxon>
        <taxon>Polyporaceae</taxon>
        <taxon>Polyporus</taxon>
    </lineage>
</organism>
<feature type="compositionally biased region" description="Basic and acidic residues" evidence="1">
    <location>
        <begin position="51"/>
        <end position="61"/>
    </location>
</feature>
<accession>A0A5C3P029</accession>